<dbReference type="PROSITE" id="PS00105">
    <property type="entry name" value="AA_TRANSFER_CLASS_1"/>
    <property type="match status" value="1"/>
</dbReference>
<evidence type="ECO:0000313" key="9">
    <source>
        <dbReference type="EMBL" id="RZN65112.1"/>
    </source>
</evidence>
<dbReference type="Gene3D" id="3.90.1150.10">
    <property type="entry name" value="Aspartate Aminotransferase, domain 1"/>
    <property type="match status" value="1"/>
</dbReference>
<evidence type="ECO:0000256" key="3">
    <source>
        <dbReference type="ARBA" id="ARBA00011738"/>
    </source>
</evidence>
<dbReference type="AlphaFoldDB" id="A0A520KT83"/>
<evidence type="ECO:0000256" key="2">
    <source>
        <dbReference type="ARBA" id="ARBA00007441"/>
    </source>
</evidence>
<accession>A0A520KT83</accession>
<protein>
    <recommendedName>
        <fullName evidence="7">Aminotransferase</fullName>
        <ecNumber evidence="7">2.6.1.-</ecNumber>
    </recommendedName>
</protein>
<dbReference type="InterPro" id="IPR004839">
    <property type="entry name" value="Aminotransferase_I/II_large"/>
</dbReference>
<keyword evidence="4 7" id="KW-0032">Aminotransferase</keyword>
<feature type="domain" description="Aminotransferase class I/classII large" evidence="8">
    <location>
        <begin position="30"/>
        <end position="376"/>
    </location>
</feature>
<dbReference type="GO" id="GO:0006520">
    <property type="term" value="P:amino acid metabolic process"/>
    <property type="evidence" value="ECO:0007669"/>
    <property type="project" value="InterPro"/>
</dbReference>
<evidence type="ECO:0000313" key="10">
    <source>
        <dbReference type="Proteomes" id="UP000317158"/>
    </source>
</evidence>
<dbReference type="InterPro" id="IPR004838">
    <property type="entry name" value="NHTrfase_class1_PyrdxlP-BS"/>
</dbReference>
<comment type="cofactor">
    <cofactor evidence="1 7">
        <name>pyridoxal 5'-phosphate</name>
        <dbReference type="ChEBI" id="CHEBI:597326"/>
    </cofactor>
</comment>
<dbReference type="InterPro" id="IPR050596">
    <property type="entry name" value="AspAT/PAT-like"/>
</dbReference>
<comment type="similarity">
    <text evidence="2 7">Belongs to the class-I pyridoxal-phosphate-dependent aminotransferase family.</text>
</comment>
<reference evidence="9 10" key="1">
    <citation type="journal article" date="2019" name="Nat. Microbiol.">
        <title>Wide diversity of methane and short-chain alkane metabolisms in uncultured archaea.</title>
        <authorList>
            <person name="Borrel G."/>
            <person name="Adam P.S."/>
            <person name="McKay L.J."/>
            <person name="Chen L.X."/>
            <person name="Sierra-Garcia I.N."/>
            <person name="Sieber C.M."/>
            <person name="Letourneur Q."/>
            <person name="Ghozlane A."/>
            <person name="Andersen G.L."/>
            <person name="Li W.J."/>
            <person name="Hallam S.J."/>
            <person name="Muyzer G."/>
            <person name="de Oliveira V.M."/>
            <person name="Inskeep W.P."/>
            <person name="Banfield J.F."/>
            <person name="Gribaldo S."/>
        </authorList>
    </citation>
    <scope>NUCLEOTIDE SEQUENCE [LARGE SCALE GENOMIC DNA]</scope>
    <source>
        <strain evidence="9">NM1a</strain>
    </source>
</reference>
<evidence type="ECO:0000256" key="5">
    <source>
        <dbReference type="ARBA" id="ARBA00022679"/>
    </source>
</evidence>
<organism evidence="9 10">
    <name type="scientific">Methanoliparum thermophilum</name>
    <dbReference type="NCBI Taxonomy" id="2491083"/>
    <lineage>
        <taxon>Archaea</taxon>
        <taxon>Methanobacteriati</taxon>
        <taxon>Methanobacteriota</taxon>
        <taxon>Candidatus Methanoliparia</taxon>
        <taxon>Candidatus Methanoliparales</taxon>
        <taxon>Candidatus Methanoliparaceae</taxon>
        <taxon>Candidatus Methanoliparum</taxon>
    </lineage>
</organism>
<gene>
    <name evidence="9" type="ORF">EF806_02300</name>
</gene>
<dbReference type="Proteomes" id="UP000317158">
    <property type="component" value="Unassembled WGS sequence"/>
</dbReference>
<comment type="caution">
    <text evidence="9">The sequence shown here is derived from an EMBL/GenBank/DDBJ whole genome shotgun (WGS) entry which is preliminary data.</text>
</comment>
<sequence length="381" mass="42367">MLSNRVNFIKDSATLRLNDIGEQLRSKGADIINLSVGEPDFDTPKFIKDAAKKALDNGDTHYTPSLGKPRLRKVVAEKLKKDNNIDTSYENIIISAGAKHLIYMAINSIIDEGEEVVLLSPAWVSYEACVKIAGGRINWIKTNIEDQFQPTDIQDNINKKTKLIVLNSPNNPSGAVYSENTLKMIADLSIDYDFFVLSDEIYEKIIYDSKHISIASFDQMADRTITVNGLSKSYAMTGWRIGYASAPKIILDGMLKIQQHSISCAPSFVQEAAISAMSGPQDCVNEMVSEFKKRRDFLVDGLNSIGLRCLLPKGAFYLFVDISDFAEDANEFSEKMLKEGYLVMTPGDAFGPGFENYIRISYAVPIDKLKEAVKRIGNIIA</sequence>
<name>A0A520KT83_METT2</name>
<evidence type="ECO:0000259" key="8">
    <source>
        <dbReference type="Pfam" id="PF00155"/>
    </source>
</evidence>
<dbReference type="Gene3D" id="3.40.640.10">
    <property type="entry name" value="Type I PLP-dependent aspartate aminotransferase-like (Major domain)"/>
    <property type="match status" value="1"/>
</dbReference>
<dbReference type="FunFam" id="3.40.640.10:FF:000033">
    <property type="entry name" value="Aspartate aminotransferase"/>
    <property type="match status" value="1"/>
</dbReference>
<dbReference type="SUPFAM" id="SSF53383">
    <property type="entry name" value="PLP-dependent transferases"/>
    <property type="match status" value="1"/>
</dbReference>
<dbReference type="InterPro" id="IPR015422">
    <property type="entry name" value="PyrdxlP-dep_Trfase_small"/>
</dbReference>
<dbReference type="InterPro" id="IPR015424">
    <property type="entry name" value="PyrdxlP-dep_Trfase"/>
</dbReference>
<proteinExistence type="inferred from homology"/>
<keyword evidence="6" id="KW-0663">Pyridoxal phosphate</keyword>
<dbReference type="EC" id="2.6.1.-" evidence="7"/>
<dbReference type="GO" id="GO:0030170">
    <property type="term" value="F:pyridoxal phosphate binding"/>
    <property type="evidence" value="ECO:0007669"/>
    <property type="project" value="InterPro"/>
</dbReference>
<comment type="subunit">
    <text evidence="3">Homodimer.</text>
</comment>
<keyword evidence="5 7" id="KW-0808">Transferase</keyword>
<evidence type="ECO:0000256" key="1">
    <source>
        <dbReference type="ARBA" id="ARBA00001933"/>
    </source>
</evidence>
<dbReference type="CDD" id="cd00609">
    <property type="entry name" value="AAT_like"/>
    <property type="match status" value="1"/>
</dbReference>
<dbReference type="EMBL" id="RXIF01000004">
    <property type="protein sequence ID" value="RZN65112.1"/>
    <property type="molecule type" value="Genomic_DNA"/>
</dbReference>
<dbReference type="GO" id="GO:0008483">
    <property type="term" value="F:transaminase activity"/>
    <property type="evidence" value="ECO:0007669"/>
    <property type="project" value="UniProtKB-KW"/>
</dbReference>
<dbReference type="InterPro" id="IPR015421">
    <property type="entry name" value="PyrdxlP-dep_Trfase_major"/>
</dbReference>
<dbReference type="PANTHER" id="PTHR46383">
    <property type="entry name" value="ASPARTATE AMINOTRANSFERASE"/>
    <property type="match status" value="1"/>
</dbReference>
<dbReference type="Pfam" id="PF00155">
    <property type="entry name" value="Aminotran_1_2"/>
    <property type="match status" value="1"/>
</dbReference>
<dbReference type="PANTHER" id="PTHR46383:SF1">
    <property type="entry name" value="ASPARTATE AMINOTRANSFERASE"/>
    <property type="match status" value="1"/>
</dbReference>
<evidence type="ECO:0000256" key="4">
    <source>
        <dbReference type="ARBA" id="ARBA00022576"/>
    </source>
</evidence>
<evidence type="ECO:0000256" key="7">
    <source>
        <dbReference type="RuleBase" id="RU000481"/>
    </source>
</evidence>
<evidence type="ECO:0000256" key="6">
    <source>
        <dbReference type="ARBA" id="ARBA00022898"/>
    </source>
</evidence>